<dbReference type="GO" id="GO:0005978">
    <property type="term" value="P:glycogen biosynthetic process"/>
    <property type="evidence" value="ECO:0007669"/>
    <property type="project" value="Ensembl"/>
</dbReference>
<dbReference type="SUPFAM" id="SSF51445">
    <property type="entry name" value="(Trans)glycosidases"/>
    <property type="match status" value="1"/>
</dbReference>
<dbReference type="AlphaFoldDB" id="A0A8B9CH17"/>
<comment type="similarity">
    <text evidence="2">Belongs to the glycosyl hydrolase 13 family. GlgB subfamily.</text>
</comment>
<dbReference type="Pfam" id="PF00128">
    <property type="entry name" value="Alpha-amylase"/>
    <property type="match status" value="1"/>
</dbReference>
<dbReference type="GeneTree" id="ENSGT00390000017040"/>
<feature type="domain" description="Glycosyl hydrolase family 13 catalytic" evidence="7">
    <location>
        <begin position="337"/>
        <end position="711"/>
    </location>
</feature>
<dbReference type="InterPro" id="IPR014756">
    <property type="entry name" value="Ig_E-set"/>
</dbReference>
<organism evidence="8 9">
    <name type="scientific">Anser brachyrhynchus</name>
    <name type="common">Pink-footed goose</name>
    <dbReference type="NCBI Taxonomy" id="132585"/>
    <lineage>
        <taxon>Eukaryota</taxon>
        <taxon>Metazoa</taxon>
        <taxon>Chordata</taxon>
        <taxon>Craniata</taxon>
        <taxon>Vertebrata</taxon>
        <taxon>Euteleostomi</taxon>
        <taxon>Archelosauria</taxon>
        <taxon>Archosauria</taxon>
        <taxon>Dinosauria</taxon>
        <taxon>Saurischia</taxon>
        <taxon>Theropoda</taxon>
        <taxon>Coelurosauria</taxon>
        <taxon>Aves</taxon>
        <taxon>Neognathae</taxon>
        <taxon>Galloanserae</taxon>
        <taxon>Anseriformes</taxon>
        <taxon>Anatidae</taxon>
        <taxon>Anserinae</taxon>
        <taxon>Anser</taxon>
    </lineage>
</organism>
<dbReference type="FunFam" id="3.20.20.80:FF:000001">
    <property type="entry name" value="1,4-alpha-glucan branching enzyme"/>
    <property type="match status" value="1"/>
</dbReference>
<dbReference type="InterPro" id="IPR013783">
    <property type="entry name" value="Ig-like_fold"/>
</dbReference>
<proteinExistence type="inferred from homology"/>
<evidence type="ECO:0000256" key="4">
    <source>
        <dbReference type="ARBA" id="ARBA00022679"/>
    </source>
</evidence>
<dbReference type="PANTHER" id="PTHR43651">
    <property type="entry name" value="1,4-ALPHA-GLUCAN-BRANCHING ENZYME"/>
    <property type="match status" value="1"/>
</dbReference>
<feature type="compositionally biased region" description="Basic residues" evidence="6">
    <location>
        <begin position="195"/>
        <end position="210"/>
    </location>
</feature>
<dbReference type="SUPFAM" id="SSF81296">
    <property type="entry name" value="E set domains"/>
    <property type="match status" value="1"/>
</dbReference>
<reference evidence="8" key="1">
    <citation type="submission" date="2025-08" db="UniProtKB">
        <authorList>
            <consortium name="Ensembl"/>
        </authorList>
    </citation>
    <scope>IDENTIFICATION</scope>
</reference>
<comment type="pathway">
    <text evidence="5">Glycan biosynthesis.</text>
</comment>
<evidence type="ECO:0000259" key="7">
    <source>
        <dbReference type="SMART" id="SM00642"/>
    </source>
</evidence>
<dbReference type="Proteomes" id="UP000694426">
    <property type="component" value="Unplaced"/>
</dbReference>
<dbReference type="CDD" id="cd11321">
    <property type="entry name" value="AmyAc_bac_euk_BE"/>
    <property type="match status" value="1"/>
</dbReference>
<dbReference type="InterPro" id="IPR013780">
    <property type="entry name" value="Glyco_hydro_b"/>
</dbReference>
<comment type="catalytic activity">
    <reaction evidence="1">
        <text>Transfers a segment of a (1-&gt;4)-alpha-D-glucan chain to a primary hydroxy group in a similar glucan chain.</text>
        <dbReference type="EC" id="2.4.1.18"/>
    </reaction>
</comment>
<feature type="compositionally biased region" description="Basic residues" evidence="6">
    <location>
        <begin position="148"/>
        <end position="161"/>
    </location>
</feature>
<dbReference type="GO" id="GO:0004553">
    <property type="term" value="F:hydrolase activity, hydrolyzing O-glycosyl compounds"/>
    <property type="evidence" value="ECO:0007669"/>
    <property type="project" value="InterPro"/>
</dbReference>
<evidence type="ECO:0000313" key="9">
    <source>
        <dbReference type="Proteomes" id="UP000694426"/>
    </source>
</evidence>
<dbReference type="Gene3D" id="3.20.20.80">
    <property type="entry name" value="Glycosidases"/>
    <property type="match status" value="1"/>
</dbReference>
<dbReference type="InterPro" id="IPR006048">
    <property type="entry name" value="A-amylase/branching_C"/>
</dbReference>
<dbReference type="PANTHER" id="PTHR43651:SF3">
    <property type="entry name" value="1,4-ALPHA-GLUCAN-BRANCHING ENZYME"/>
    <property type="match status" value="1"/>
</dbReference>
<dbReference type="Ensembl" id="ENSABRT00000028014.1">
    <property type="protein sequence ID" value="ENSABRP00000019869.1"/>
    <property type="gene ID" value="ENSABRG00000017002.1"/>
</dbReference>
<evidence type="ECO:0000256" key="6">
    <source>
        <dbReference type="SAM" id="MobiDB-lite"/>
    </source>
</evidence>
<feature type="region of interest" description="Disordered" evidence="6">
    <location>
        <begin position="112"/>
        <end position="171"/>
    </location>
</feature>
<protein>
    <recommendedName>
        <fullName evidence="3">1,4-alpha-glucan branching enzyme</fullName>
        <ecNumber evidence="3">2.4.1.18</ecNumber>
    </recommendedName>
</protein>
<dbReference type="CDD" id="cd02854">
    <property type="entry name" value="E_set_GBE_euk_N"/>
    <property type="match status" value="1"/>
</dbReference>
<dbReference type="GO" id="GO:0003844">
    <property type="term" value="F:1,4-alpha-glucan branching enzyme activity"/>
    <property type="evidence" value="ECO:0007669"/>
    <property type="project" value="UniProtKB-EC"/>
</dbReference>
<feature type="compositionally biased region" description="Low complexity" evidence="6">
    <location>
        <begin position="125"/>
        <end position="144"/>
    </location>
</feature>
<keyword evidence="4" id="KW-0808">Transferase</keyword>
<keyword evidence="9" id="KW-1185">Reference proteome</keyword>
<dbReference type="GO" id="GO:0043169">
    <property type="term" value="F:cation binding"/>
    <property type="evidence" value="ECO:0007669"/>
    <property type="project" value="InterPro"/>
</dbReference>
<accession>A0A8B9CH17</accession>
<evidence type="ECO:0000313" key="8">
    <source>
        <dbReference type="Ensembl" id="ENSABRP00000019869.1"/>
    </source>
</evidence>
<evidence type="ECO:0000256" key="2">
    <source>
        <dbReference type="ARBA" id="ARBA00009000"/>
    </source>
</evidence>
<dbReference type="InterPro" id="IPR017853">
    <property type="entry name" value="GH"/>
</dbReference>
<feature type="compositionally biased region" description="Low complexity" evidence="6">
    <location>
        <begin position="214"/>
        <end position="230"/>
    </location>
</feature>
<dbReference type="SMART" id="SM00642">
    <property type="entry name" value="Aamy"/>
    <property type="match status" value="1"/>
</dbReference>
<sequence>MMCLNKVLVLDLKKNKSAEVWPRGMVRLVNSCLGYLVAYPKMRHTDIRPTSSLTTSPCYSRACIRISRIHLPLFWALLTREATLCCAQTGCMRTPARPQSYVSLFRVQHRHPPLPEKPAPITPVPSAARSTARSPSSASLLTASPCRVGRRGGGREGRRRPAGCPSRWAAPGGRGCAARPPRLYIAAVPGAARQGRTKWRPPTRRARGRPSCRSCWSGTPTWPPSSRTSSADGWNPFSHPYKKMEYGKWELFIPPGQDGYSPVPHGSKLKVVIRAQNGELLYRISPWARYVVRDQDKVNYDWVHWNPPQSYIRKHRSPERLKSLRIYESHVGIASPEGKIASYKNFTYNVLPRIKDLGYNCVQLMAIMEHAYYASFGYQVTSFFAASSRYGTPDDLKEMIDVAHSMGITVLLDVVHSHASKNSEDGLNKFDGTDSCFFHSGPKGTHQLWDSRLFDYSNWEVLRFLLSNLRMWIEDYGFDGFRFDGVTSMLYHHHGIGTGFSGDYNEYFGLHVDEDALCYLMLANHMVNFLHPECITIAEDVSGMPALCRPVAEGGGGFDYRLAMAIPDKWIQIIKELKDEDWNMGNIVYTLTNRRYEEKCIAYAESHDQALVGDKTLAFRLMDAEMYTNMSVLSPLTPVIDRGIQLHKMIRLITHALGGDSYLNFMGNEFGHPEWLDFPRKGNNESYHYARRQFNLTDDHLLRYRFLNAFDRDMNKSEERFGWLASPPAFVSEKHESNKVIAFERAGLVFIFNFHPYQSYVDYRVGVETPGKYKILLDSDASEYGGHQRLDHNTEYFSEEYPHNYRHNSLMVYIPSRVAIVLQNTDNAK</sequence>
<evidence type="ECO:0000256" key="5">
    <source>
        <dbReference type="ARBA" id="ARBA00060592"/>
    </source>
</evidence>
<dbReference type="InterPro" id="IPR006047">
    <property type="entry name" value="GH13_cat_dom"/>
</dbReference>
<dbReference type="Gene3D" id="2.60.40.10">
    <property type="entry name" value="Immunoglobulins"/>
    <property type="match status" value="1"/>
</dbReference>
<dbReference type="Pfam" id="PF02806">
    <property type="entry name" value="Alpha-amylase_C"/>
    <property type="match status" value="1"/>
</dbReference>
<reference evidence="8" key="2">
    <citation type="submission" date="2025-09" db="UniProtKB">
        <authorList>
            <consortium name="Ensembl"/>
        </authorList>
    </citation>
    <scope>IDENTIFICATION</scope>
</reference>
<dbReference type="SUPFAM" id="SSF51011">
    <property type="entry name" value="Glycosyl hydrolase domain"/>
    <property type="match status" value="1"/>
</dbReference>
<dbReference type="GO" id="GO:0005829">
    <property type="term" value="C:cytosol"/>
    <property type="evidence" value="ECO:0007669"/>
    <property type="project" value="Ensembl"/>
</dbReference>
<feature type="region of interest" description="Disordered" evidence="6">
    <location>
        <begin position="194"/>
        <end position="231"/>
    </location>
</feature>
<dbReference type="Pfam" id="PF02922">
    <property type="entry name" value="CBM_48"/>
    <property type="match status" value="1"/>
</dbReference>
<evidence type="ECO:0000256" key="1">
    <source>
        <dbReference type="ARBA" id="ARBA00000826"/>
    </source>
</evidence>
<dbReference type="InterPro" id="IPR004193">
    <property type="entry name" value="Glyco_hydro_13_N"/>
</dbReference>
<dbReference type="Gene3D" id="2.60.40.1180">
    <property type="entry name" value="Golgi alpha-mannosidase II"/>
    <property type="match status" value="1"/>
</dbReference>
<evidence type="ECO:0000256" key="3">
    <source>
        <dbReference type="ARBA" id="ARBA00012541"/>
    </source>
</evidence>
<gene>
    <name evidence="8" type="primary">GBE1</name>
</gene>
<dbReference type="FunFam" id="2.60.40.1180:FF:000014">
    <property type="entry name" value="1,4-alpha-glucan-branching enzyme"/>
    <property type="match status" value="1"/>
</dbReference>
<name>A0A8B9CH17_9AVES</name>
<dbReference type="EC" id="2.4.1.18" evidence="3"/>